<evidence type="ECO:0000313" key="2">
    <source>
        <dbReference type="Proteomes" id="UP000542813"/>
    </source>
</evidence>
<protein>
    <submittedName>
        <fullName evidence="1">Uncharacterized protein</fullName>
    </submittedName>
</protein>
<organism evidence="1 2">
    <name type="scientific">Jiangella mangrovi</name>
    <dbReference type="NCBI Taxonomy" id="1524084"/>
    <lineage>
        <taxon>Bacteria</taxon>
        <taxon>Bacillati</taxon>
        <taxon>Actinomycetota</taxon>
        <taxon>Actinomycetes</taxon>
        <taxon>Jiangellales</taxon>
        <taxon>Jiangellaceae</taxon>
        <taxon>Jiangella</taxon>
    </lineage>
</organism>
<sequence length="204" mass="22192">MTTTTARRRRRATVVAAVLTLLLLATGCRIIAFDLAPEAQRYRMTLDQENGASTVHTAWEFTSARVVEDDTPEGTMCFGNYVPEVGLGGPCEAEPLIFLGYELALDLDNTAPAGRQHTVEVTGYYEDDTKPLEVVELAAWASFDEGATWTPLTVEATGGGTFSVTVDHREAGPRPGSVWLRVHAGDTEGNTVEQTIENAYALRR</sequence>
<keyword evidence="2" id="KW-1185">Reference proteome</keyword>
<dbReference type="PROSITE" id="PS51257">
    <property type="entry name" value="PROKAR_LIPOPROTEIN"/>
    <property type="match status" value="1"/>
</dbReference>
<accession>A0A7W9LJJ3</accession>
<dbReference type="EMBL" id="JACHMM010000001">
    <property type="protein sequence ID" value="MBB5786087.1"/>
    <property type="molecule type" value="Genomic_DNA"/>
</dbReference>
<dbReference type="AlphaFoldDB" id="A0A7W9LJJ3"/>
<name>A0A7W9LJJ3_9ACTN</name>
<evidence type="ECO:0000313" key="1">
    <source>
        <dbReference type="EMBL" id="MBB5786087.1"/>
    </source>
</evidence>
<dbReference type="RefSeq" id="WP_184819300.1">
    <property type="nucleotide sequence ID" value="NZ_JACHMM010000001.1"/>
</dbReference>
<gene>
    <name evidence="1" type="ORF">HD601_000662</name>
</gene>
<comment type="caution">
    <text evidence="1">The sequence shown here is derived from an EMBL/GenBank/DDBJ whole genome shotgun (WGS) entry which is preliminary data.</text>
</comment>
<dbReference type="Proteomes" id="UP000542813">
    <property type="component" value="Unassembled WGS sequence"/>
</dbReference>
<proteinExistence type="predicted"/>
<reference evidence="1 2" key="1">
    <citation type="submission" date="2020-08" db="EMBL/GenBank/DDBJ databases">
        <title>Sequencing the genomes of 1000 actinobacteria strains.</title>
        <authorList>
            <person name="Klenk H.-P."/>
        </authorList>
    </citation>
    <scope>NUCLEOTIDE SEQUENCE [LARGE SCALE GENOMIC DNA]</scope>
    <source>
        <strain evidence="1 2">DSM 102122</strain>
    </source>
</reference>
<dbReference type="Gene3D" id="2.60.40.650">
    <property type="match status" value="1"/>
</dbReference>